<evidence type="ECO:0000313" key="1">
    <source>
        <dbReference type="EMBL" id="KPM83146.1"/>
    </source>
</evidence>
<dbReference type="Proteomes" id="UP000050378">
    <property type="component" value="Unassembled WGS sequence"/>
</dbReference>
<dbReference type="EMBL" id="LJTC01000008">
    <property type="protein sequence ID" value="KPM83146.1"/>
    <property type="molecule type" value="Genomic_DNA"/>
</dbReference>
<dbReference type="PATRIC" id="fig|570156.3.peg.3891"/>
<name>A0A0P7E6X0_9GAMM</name>
<accession>A0A0P7E6X0</accession>
<organism evidence="1 2">
    <name type="scientific">Pseudoalteromonas lipolytica</name>
    <dbReference type="NCBI Taxonomy" id="570156"/>
    <lineage>
        <taxon>Bacteria</taxon>
        <taxon>Pseudomonadati</taxon>
        <taxon>Pseudomonadota</taxon>
        <taxon>Gammaproteobacteria</taxon>
        <taxon>Alteromonadales</taxon>
        <taxon>Pseudoalteromonadaceae</taxon>
        <taxon>Pseudoalteromonas</taxon>
    </lineage>
</organism>
<gene>
    <name evidence="1" type="ORF">AOG27_13920</name>
</gene>
<comment type="caution">
    <text evidence="1">The sequence shown here is derived from an EMBL/GenBank/DDBJ whole genome shotgun (WGS) entry which is preliminary data.</text>
</comment>
<protein>
    <submittedName>
        <fullName evidence="1">Uncharacterized protein</fullName>
    </submittedName>
</protein>
<sequence>MEIEVTRPKQHHDKIRDYTLWADSKKIGKIKPNSLTNYTIPDDARFIWFSIDWCSSPKLSVKDIQSNKVTVSNTMSSNLLSGLFLPIYYVTFGKNKYLTITSDV</sequence>
<proteinExistence type="predicted"/>
<evidence type="ECO:0000313" key="2">
    <source>
        <dbReference type="Proteomes" id="UP000050378"/>
    </source>
</evidence>
<dbReference type="AlphaFoldDB" id="A0A0P7E6X0"/>
<reference evidence="1 2" key="1">
    <citation type="submission" date="2015-09" db="EMBL/GenBank/DDBJ databases">
        <title>Draft Genome Sequence of Pseudoalteromonas lipolytica UCD-48B.</title>
        <authorList>
            <person name="Krusor M."/>
            <person name="Coil D.A."/>
            <person name="Lang J.M."/>
            <person name="Eisen J.A."/>
            <person name="Alexiev A."/>
        </authorList>
    </citation>
    <scope>NUCLEOTIDE SEQUENCE [LARGE SCALE GENOMIC DNA]</scope>
    <source>
        <strain evidence="1 2">UCD-48B</strain>
    </source>
</reference>